<gene>
    <name evidence="6" type="ORF">FW784_03825</name>
</gene>
<feature type="domain" description="GGDEF" evidence="5">
    <location>
        <begin position="506"/>
        <end position="638"/>
    </location>
</feature>
<feature type="domain" description="PAS" evidence="2">
    <location>
        <begin position="349"/>
        <end position="419"/>
    </location>
</feature>
<accession>A0A5D8Z7K4</accession>
<dbReference type="NCBIfam" id="TIGR00254">
    <property type="entry name" value="GGDEF"/>
    <property type="match status" value="1"/>
</dbReference>
<dbReference type="SMART" id="SM00267">
    <property type="entry name" value="GGDEF"/>
    <property type="match status" value="1"/>
</dbReference>
<dbReference type="InterPro" id="IPR029787">
    <property type="entry name" value="Nucleotide_cyclase"/>
</dbReference>
<name>A0A5D8Z7K4_9GAMM</name>
<dbReference type="GO" id="GO:0003824">
    <property type="term" value="F:catalytic activity"/>
    <property type="evidence" value="ECO:0007669"/>
    <property type="project" value="UniProtKB-ARBA"/>
</dbReference>
<dbReference type="FunFam" id="3.30.70.270:FF:000001">
    <property type="entry name" value="Diguanylate cyclase domain protein"/>
    <property type="match status" value="1"/>
</dbReference>
<evidence type="ECO:0000313" key="6">
    <source>
        <dbReference type="EMBL" id="TZF90789.1"/>
    </source>
</evidence>
<evidence type="ECO:0000259" key="3">
    <source>
        <dbReference type="PROSITE" id="PS50113"/>
    </source>
</evidence>
<protein>
    <submittedName>
        <fullName evidence="6">EAL domain-containing protein</fullName>
    </submittedName>
</protein>
<dbReference type="FunFam" id="3.30.450.20:FF:000099">
    <property type="entry name" value="Sensory box sensor histidine kinase"/>
    <property type="match status" value="1"/>
</dbReference>
<dbReference type="SMART" id="SM00091">
    <property type="entry name" value="PAS"/>
    <property type="match status" value="1"/>
</dbReference>
<dbReference type="PROSITE" id="PS50113">
    <property type="entry name" value="PAC"/>
    <property type="match status" value="1"/>
</dbReference>
<dbReference type="Pfam" id="PF00563">
    <property type="entry name" value="EAL"/>
    <property type="match status" value="1"/>
</dbReference>
<dbReference type="EMBL" id="VTRV01000026">
    <property type="protein sequence ID" value="TZF90789.1"/>
    <property type="molecule type" value="Genomic_DNA"/>
</dbReference>
<evidence type="ECO:0000313" key="7">
    <source>
        <dbReference type="Proteomes" id="UP000323164"/>
    </source>
</evidence>
<dbReference type="InterPro" id="IPR000014">
    <property type="entry name" value="PAS"/>
</dbReference>
<sequence length="897" mass="98550">MEDHQVVAGPDSADRTDLVAFMQGGGRMGELMRGRDWSQSELGPAEHWPVALKSAISGVLNSGTAMHIAWGDRLLQFYNDAYAPVLTAGKHPAALGRSVGESFAEIWDFIEPLFDRVRLSGKPVAMENARLMMLRDRVLRESFFSFSYSPLKSLTGEVCGVTSVCWETTAAVITERRERGLHELNERLAAATGIAEVREAVERLVDGNRGDLPFVLWYERDEAQKLFRLVQACGLSPHAPLVRELVSTTSRSKLARALDARVPAARQLPLPAQVNASLLDAPADTVVDSIAVEPLCYVDYSTPDAYLVFAQSAGRPFNGASRNFHESICGAVVRAVRRISAIEMERREGLRRFDAVTGVVPSLVWMTDADGNCAFVSKRWLDFTGRTVEDSLGEGWMAGLHPDDVSVAAEARRVAAETLAPLDVTYRFRRADGQYRWMAHQGLPRYDECGKFVGMVGSSLDITERKALEDELLQLAAQDPLTGLPNRRRFRDYLLQVCEIAGRDTRPAALVFIDLDHFKTVNDSLTHEAGDVVLQEVSARLTDVVGSAGLIARLGGDEFAIVLPDHSAEEADAVAQRVAVSVALPFFVHSMEVFLTASIGVAMTPADAAGADELISCADLAMYEVKRRGRNGISRFVPQLRAAPASMLSLRGRMSRGLERDEFFTLFQPIASVRERRIVGAESLLRWRSSTGEMITPAVFIPAAEESGLIVPLSERMMTLAFAEAASWHREGRSLLMSVNLSARQLREPDICQRILAIAAEQGVSPGMVQLEITESVLMERVEQSERQLLQLKEMGFRIALDDFGTGYSSLAYLKNFPIDSIKIDGSFIRGLSRNVRDAAIVRTIINMSRDLGISTVAEGVETAAELESIAALGCDFYQGYLLARPIPGEQLAQLLD</sequence>
<feature type="domain" description="EAL" evidence="4">
    <location>
        <begin position="647"/>
        <end position="897"/>
    </location>
</feature>
<dbReference type="SUPFAM" id="SSF55073">
    <property type="entry name" value="Nucleotide cyclase"/>
    <property type="match status" value="1"/>
</dbReference>
<dbReference type="InterPro" id="IPR000160">
    <property type="entry name" value="GGDEF_dom"/>
</dbReference>
<dbReference type="OrthoDB" id="1316910at2"/>
<feature type="domain" description="PAC" evidence="3">
    <location>
        <begin position="422"/>
        <end position="474"/>
    </location>
</feature>
<comment type="caution">
    <text evidence="6">The sequence shown here is derived from an EMBL/GenBank/DDBJ whole genome shotgun (WGS) entry which is preliminary data.</text>
</comment>
<dbReference type="PROSITE" id="PS50887">
    <property type="entry name" value="GGDEF"/>
    <property type="match status" value="1"/>
</dbReference>
<dbReference type="Pfam" id="PF08447">
    <property type="entry name" value="PAS_3"/>
    <property type="match status" value="1"/>
</dbReference>
<keyword evidence="7" id="KW-1185">Reference proteome</keyword>
<dbReference type="SUPFAM" id="SSF141868">
    <property type="entry name" value="EAL domain-like"/>
    <property type="match status" value="1"/>
</dbReference>
<dbReference type="AlphaFoldDB" id="A0A5D8Z7K4"/>
<dbReference type="InterPro" id="IPR035919">
    <property type="entry name" value="EAL_sf"/>
</dbReference>
<dbReference type="InterPro" id="IPR001610">
    <property type="entry name" value="PAC"/>
</dbReference>
<evidence type="ECO:0000256" key="1">
    <source>
        <dbReference type="ARBA" id="ARBA00001946"/>
    </source>
</evidence>
<dbReference type="Pfam" id="PF00990">
    <property type="entry name" value="GGDEF"/>
    <property type="match status" value="1"/>
</dbReference>
<dbReference type="PROSITE" id="PS50112">
    <property type="entry name" value="PAS"/>
    <property type="match status" value="1"/>
</dbReference>
<dbReference type="Proteomes" id="UP000323164">
    <property type="component" value="Unassembled WGS sequence"/>
</dbReference>
<dbReference type="NCBIfam" id="TIGR00229">
    <property type="entry name" value="sensory_box"/>
    <property type="match status" value="1"/>
</dbReference>
<dbReference type="SUPFAM" id="SSF55785">
    <property type="entry name" value="PYP-like sensor domain (PAS domain)"/>
    <property type="match status" value="1"/>
</dbReference>
<dbReference type="PROSITE" id="PS50883">
    <property type="entry name" value="EAL"/>
    <property type="match status" value="1"/>
</dbReference>
<dbReference type="PANTHER" id="PTHR44757:SF2">
    <property type="entry name" value="BIOFILM ARCHITECTURE MAINTENANCE PROTEIN MBAA"/>
    <property type="match status" value="1"/>
</dbReference>
<dbReference type="CDD" id="cd00130">
    <property type="entry name" value="PAS"/>
    <property type="match status" value="1"/>
</dbReference>
<dbReference type="CDD" id="cd01949">
    <property type="entry name" value="GGDEF"/>
    <property type="match status" value="1"/>
</dbReference>
<dbReference type="PANTHER" id="PTHR44757">
    <property type="entry name" value="DIGUANYLATE CYCLASE DGCP"/>
    <property type="match status" value="1"/>
</dbReference>
<evidence type="ECO:0000259" key="4">
    <source>
        <dbReference type="PROSITE" id="PS50883"/>
    </source>
</evidence>
<organism evidence="6 7">
    <name type="scientific">Cognatilysobacter lacus</name>
    <dbReference type="NCBI Taxonomy" id="1643323"/>
    <lineage>
        <taxon>Bacteria</taxon>
        <taxon>Pseudomonadati</taxon>
        <taxon>Pseudomonadota</taxon>
        <taxon>Gammaproteobacteria</taxon>
        <taxon>Lysobacterales</taxon>
        <taxon>Lysobacteraceae</taxon>
        <taxon>Cognatilysobacter</taxon>
    </lineage>
</organism>
<dbReference type="InterPro" id="IPR001633">
    <property type="entry name" value="EAL_dom"/>
</dbReference>
<proteinExistence type="predicted"/>
<dbReference type="Gene3D" id="3.20.20.450">
    <property type="entry name" value="EAL domain"/>
    <property type="match status" value="1"/>
</dbReference>
<evidence type="ECO:0000259" key="2">
    <source>
        <dbReference type="PROSITE" id="PS50112"/>
    </source>
</evidence>
<dbReference type="InterPro" id="IPR035965">
    <property type="entry name" value="PAS-like_dom_sf"/>
</dbReference>
<dbReference type="RefSeq" id="WP_149352041.1">
    <property type="nucleotide sequence ID" value="NZ_VTRV01000026.1"/>
</dbReference>
<dbReference type="InterPro" id="IPR013655">
    <property type="entry name" value="PAS_fold_3"/>
</dbReference>
<evidence type="ECO:0000259" key="5">
    <source>
        <dbReference type="PROSITE" id="PS50887"/>
    </source>
</evidence>
<comment type="cofactor">
    <cofactor evidence="1">
        <name>Mg(2+)</name>
        <dbReference type="ChEBI" id="CHEBI:18420"/>
    </cofactor>
</comment>
<dbReference type="Gene3D" id="3.30.70.270">
    <property type="match status" value="1"/>
</dbReference>
<dbReference type="Gene3D" id="3.30.450.20">
    <property type="entry name" value="PAS domain"/>
    <property type="match status" value="2"/>
</dbReference>
<dbReference type="SMART" id="SM00052">
    <property type="entry name" value="EAL"/>
    <property type="match status" value="1"/>
</dbReference>
<dbReference type="CDD" id="cd01948">
    <property type="entry name" value="EAL"/>
    <property type="match status" value="1"/>
</dbReference>
<dbReference type="SMART" id="SM00086">
    <property type="entry name" value="PAC"/>
    <property type="match status" value="1"/>
</dbReference>
<dbReference type="InterPro" id="IPR043128">
    <property type="entry name" value="Rev_trsase/Diguanyl_cyclase"/>
</dbReference>
<dbReference type="InterPro" id="IPR000700">
    <property type="entry name" value="PAS-assoc_C"/>
</dbReference>
<dbReference type="InterPro" id="IPR052155">
    <property type="entry name" value="Biofilm_reg_signaling"/>
</dbReference>
<reference evidence="6 7" key="1">
    <citation type="submission" date="2019-08" db="EMBL/GenBank/DDBJ databases">
        <title>Draft genome sequence of Lysobacter sp. UKS-15.</title>
        <authorList>
            <person name="Im W.-T."/>
        </authorList>
    </citation>
    <scope>NUCLEOTIDE SEQUENCE [LARGE SCALE GENOMIC DNA]</scope>
    <source>
        <strain evidence="6 7">UKS-15</strain>
    </source>
</reference>